<dbReference type="InParanoid" id="A0A316YHR9"/>
<feature type="chain" id="PRO_5016295807" description="CBM1 domain-containing protein" evidence="2">
    <location>
        <begin position="26"/>
        <end position="80"/>
    </location>
</feature>
<name>A0A316YHR9_9BASI</name>
<protein>
    <recommendedName>
        <fullName evidence="5">CBM1 domain-containing protein</fullName>
    </recommendedName>
</protein>
<evidence type="ECO:0000313" key="4">
    <source>
        <dbReference type="Proteomes" id="UP000245768"/>
    </source>
</evidence>
<organism evidence="3 4">
    <name type="scientific">Acaromyces ingoldii</name>
    <dbReference type="NCBI Taxonomy" id="215250"/>
    <lineage>
        <taxon>Eukaryota</taxon>
        <taxon>Fungi</taxon>
        <taxon>Dikarya</taxon>
        <taxon>Basidiomycota</taxon>
        <taxon>Ustilaginomycotina</taxon>
        <taxon>Exobasidiomycetes</taxon>
        <taxon>Exobasidiales</taxon>
        <taxon>Cryptobasidiaceae</taxon>
        <taxon>Acaromyces</taxon>
    </lineage>
</organism>
<dbReference type="OrthoDB" id="10594181at2759"/>
<evidence type="ECO:0008006" key="5">
    <source>
        <dbReference type="Google" id="ProtNLM"/>
    </source>
</evidence>
<dbReference type="Proteomes" id="UP000245768">
    <property type="component" value="Unassembled WGS sequence"/>
</dbReference>
<sequence>MRPTLRLAFVLLLAHTATLSARGLAEDDGVGPPYDSQGRGCCTGGQHDPSKCWNVDGSTAPLVAQDGAGPIFCPGQTRRR</sequence>
<dbReference type="RefSeq" id="XP_025374851.1">
    <property type="nucleotide sequence ID" value="XM_025522560.1"/>
</dbReference>
<evidence type="ECO:0000256" key="1">
    <source>
        <dbReference type="SAM" id="MobiDB-lite"/>
    </source>
</evidence>
<accession>A0A316YHR9</accession>
<gene>
    <name evidence="3" type="ORF">FA10DRAFT_268983</name>
</gene>
<dbReference type="EMBL" id="KZ819639">
    <property type="protein sequence ID" value="PWN87653.1"/>
    <property type="molecule type" value="Genomic_DNA"/>
</dbReference>
<evidence type="ECO:0000313" key="3">
    <source>
        <dbReference type="EMBL" id="PWN87653.1"/>
    </source>
</evidence>
<evidence type="ECO:0000256" key="2">
    <source>
        <dbReference type="SAM" id="SignalP"/>
    </source>
</evidence>
<feature type="region of interest" description="Disordered" evidence="1">
    <location>
        <begin position="24"/>
        <end position="44"/>
    </location>
</feature>
<dbReference type="AlphaFoldDB" id="A0A316YHR9"/>
<feature type="signal peptide" evidence="2">
    <location>
        <begin position="1"/>
        <end position="25"/>
    </location>
</feature>
<dbReference type="GeneID" id="37044476"/>
<reference evidence="3 4" key="1">
    <citation type="journal article" date="2018" name="Mol. Biol. Evol.">
        <title>Broad Genomic Sampling Reveals a Smut Pathogenic Ancestry of the Fungal Clade Ustilaginomycotina.</title>
        <authorList>
            <person name="Kijpornyongpan T."/>
            <person name="Mondo S.J."/>
            <person name="Barry K."/>
            <person name="Sandor L."/>
            <person name="Lee J."/>
            <person name="Lipzen A."/>
            <person name="Pangilinan J."/>
            <person name="LaButti K."/>
            <person name="Hainaut M."/>
            <person name="Henrissat B."/>
            <person name="Grigoriev I.V."/>
            <person name="Spatafora J.W."/>
            <person name="Aime M.C."/>
        </authorList>
    </citation>
    <scope>NUCLEOTIDE SEQUENCE [LARGE SCALE GENOMIC DNA]</scope>
    <source>
        <strain evidence="3 4">MCA 4198</strain>
    </source>
</reference>
<keyword evidence="4" id="KW-1185">Reference proteome</keyword>
<keyword evidence="2" id="KW-0732">Signal</keyword>
<proteinExistence type="predicted"/>